<reference evidence="4 5" key="1">
    <citation type="submission" date="2019-09" db="EMBL/GenBank/DDBJ databases">
        <title>Genomes of Cryomorphaceae.</title>
        <authorList>
            <person name="Bowman J.P."/>
        </authorList>
    </citation>
    <scope>NUCLEOTIDE SEQUENCE [LARGE SCALE GENOMIC DNA]</scope>
    <source>
        <strain evidence="4 5">KCTC 52047</strain>
    </source>
</reference>
<feature type="transmembrane region" description="Helical" evidence="2">
    <location>
        <begin position="70"/>
        <end position="94"/>
    </location>
</feature>
<dbReference type="EMBL" id="WACR01000013">
    <property type="protein sequence ID" value="KAB1062035.1"/>
    <property type="molecule type" value="Genomic_DNA"/>
</dbReference>
<dbReference type="InterPro" id="IPR016035">
    <property type="entry name" value="Acyl_Trfase/lysoPLipase"/>
</dbReference>
<dbReference type="GO" id="GO:0006629">
    <property type="term" value="P:lipid metabolic process"/>
    <property type="evidence" value="ECO:0007669"/>
    <property type="project" value="UniProtKB-KW"/>
</dbReference>
<dbReference type="Proteomes" id="UP000435357">
    <property type="component" value="Unassembled WGS sequence"/>
</dbReference>
<evidence type="ECO:0000256" key="1">
    <source>
        <dbReference type="ARBA" id="ARBA00023098"/>
    </source>
</evidence>
<evidence type="ECO:0000256" key="2">
    <source>
        <dbReference type="SAM" id="Phobius"/>
    </source>
</evidence>
<dbReference type="Pfam" id="PF01734">
    <property type="entry name" value="Patatin"/>
    <property type="match status" value="1"/>
</dbReference>
<evidence type="ECO:0000313" key="4">
    <source>
        <dbReference type="EMBL" id="KAB1062035.1"/>
    </source>
</evidence>
<dbReference type="SUPFAM" id="SSF52151">
    <property type="entry name" value="FabD/lysophospholipase-like"/>
    <property type="match status" value="1"/>
</dbReference>
<feature type="transmembrane region" description="Helical" evidence="2">
    <location>
        <begin position="33"/>
        <end position="50"/>
    </location>
</feature>
<sequence>MAASPNFFKDIWKRVVFFFPSQLVLIHLKKNQALLLFWLFLFGSISGNILKKYGAHNLFLYPEYLGEVNFLSHFVTGFAFGGFTMAYFISSYILNGDRFPILATLGKPFAKYCLNSFIIPLSFFTYYTITLYNYQVLQQLDTPLEVITRLIGLFGGVFLFIFLTLAYFLNTNKSFQKLFGDFQLKKRPQGERPMQNVYSKPERWYSYLSRAKEWNVVTYLHSPTKIKLARDIAHYDTKMLKTVFAQNHVNASIFEILLILSIIFFSFYRETAIFMLPAAASVILILTMILMLASAIYSWLKGWSTLLFIIILFSYNYLSQNPDFTFKSYAYGLSYDREPAKYSNEEIEKYAYDSTKIDEDKENTRKILENWKIHNSGSDQNKPKLVLLNCSGGGLRATMWTFRVLQHLDSISNDEFFNQTQFITGSSGGMLGAAYYRELYRQRFSDSSIDLNDEKYVNKISTDLLNTVILNLSLHDWLLRLRKFSYKGEFYTKDRGYAFEQQLNENTNGVLDRTIGDYNAEEKLAKIPMFLLSPTITNDGRKLNIASQPVSYLSQPLSGSTSQKLIGSVDYRQLFHNQNPDNLSFLSALRMNATFFYILPNVALPTEPMTEVIDAGIRDNYGFTNTLHYINTFEDWILENTSGIVIVQIRDRFKETEIDEKPVRSLFQSFLRPIEAVSKNYLNIQNFQHDEMFGYLSPELKKQIHVVEFNLLRNTSDEISLSWHLTKKEKLRIKSAIYSDYNKEQTERIKNLLYQNGEAPQ</sequence>
<name>A0A6N6M5G2_9FLAO</name>
<feature type="transmembrane region" description="Helical" evidence="2">
    <location>
        <begin position="274"/>
        <end position="293"/>
    </location>
</feature>
<keyword evidence="2" id="KW-1133">Transmembrane helix</keyword>
<gene>
    <name evidence="4" type="ORF">F3059_13240</name>
</gene>
<proteinExistence type="predicted"/>
<keyword evidence="2" id="KW-0472">Membrane</keyword>
<comment type="caution">
    <text evidence="4">The sequence shown here is derived from an EMBL/GenBank/DDBJ whole genome shotgun (WGS) entry which is preliminary data.</text>
</comment>
<keyword evidence="5" id="KW-1185">Reference proteome</keyword>
<dbReference type="InterPro" id="IPR002641">
    <property type="entry name" value="PNPLA_dom"/>
</dbReference>
<dbReference type="RefSeq" id="WP_151170074.1">
    <property type="nucleotide sequence ID" value="NZ_WACR01000013.1"/>
</dbReference>
<dbReference type="Gene3D" id="3.40.1090.10">
    <property type="entry name" value="Cytosolic phospholipase A2 catalytic domain"/>
    <property type="match status" value="1"/>
</dbReference>
<evidence type="ECO:0000259" key="3">
    <source>
        <dbReference type="Pfam" id="PF01734"/>
    </source>
</evidence>
<feature type="transmembrane region" description="Helical" evidence="2">
    <location>
        <begin position="114"/>
        <end position="134"/>
    </location>
</feature>
<accession>A0A6N6M5G2</accession>
<keyword evidence="2" id="KW-0812">Transmembrane</keyword>
<dbReference type="AlphaFoldDB" id="A0A6N6M5G2"/>
<feature type="domain" description="PNPLA" evidence="3">
    <location>
        <begin position="391"/>
        <end position="623"/>
    </location>
</feature>
<evidence type="ECO:0000313" key="5">
    <source>
        <dbReference type="Proteomes" id="UP000435357"/>
    </source>
</evidence>
<dbReference type="OrthoDB" id="1488930at2"/>
<feature type="transmembrane region" description="Helical" evidence="2">
    <location>
        <begin position="248"/>
        <end position="268"/>
    </location>
</feature>
<feature type="transmembrane region" description="Helical" evidence="2">
    <location>
        <begin position="300"/>
        <end position="318"/>
    </location>
</feature>
<organism evidence="4 5">
    <name type="scientific">Salibacter halophilus</name>
    <dbReference type="NCBI Taxonomy" id="1803916"/>
    <lineage>
        <taxon>Bacteria</taxon>
        <taxon>Pseudomonadati</taxon>
        <taxon>Bacteroidota</taxon>
        <taxon>Flavobacteriia</taxon>
        <taxon>Flavobacteriales</taxon>
        <taxon>Salibacteraceae</taxon>
        <taxon>Salibacter</taxon>
    </lineage>
</organism>
<protein>
    <recommendedName>
        <fullName evidence="3">PNPLA domain-containing protein</fullName>
    </recommendedName>
</protein>
<keyword evidence="1" id="KW-0443">Lipid metabolism</keyword>
<feature type="transmembrane region" description="Helical" evidence="2">
    <location>
        <begin position="146"/>
        <end position="169"/>
    </location>
</feature>